<keyword evidence="1" id="KW-1133">Transmembrane helix</keyword>
<evidence type="ECO:0000313" key="3">
    <source>
        <dbReference type="Proteomes" id="UP000503222"/>
    </source>
</evidence>
<keyword evidence="3" id="KW-1185">Reference proteome</keyword>
<feature type="transmembrane region" description="Helical" evidence="1">
    <location>
        <begin position="101"/>
        <end position="122"/>
    </location>
</feature>
<protein>
    <recommendedName>
        <fullName evidence="4">Glycerophosphoryl diester phosphodiesterase membrane domain-containing protein</fullName>
    </recommendedName>
</protein>
<accession>A0A6G7YLW4</accession>
<dbReference type="Proteomes" id="UP000503222">
    <property type="component" value="Chromosome"/>
</dbReference>
<organism evidence="2 3">
    <name type="scientific">Sphingomonas piscis</name>
    <dbReference type="NCBI Taxonomy" id="2714943"/>
    <lineage>
        <taxon>Bacteria</taxon>
        <taxon>Pseudomonadati</taxon>
        <taxon>Pseudomonadota</taxon>
        <taxon>Alphaproteobacteria</taxon>
        <taxon>Sphingomonadales</taxon>
        <taxon>Sphingomonadaceae</taxon>
        <taxon>Sphingomonas</taxon>
    </lineage>
</organism>
<feature type="transmembrane region" description="Helical" evidence="1">
    <location>
        <begin position="179"/>
        <end position="212"/>
    </location>
</feature>
<evidence type="ECO:0000256" key="1">
    <source>
        <dbReference type="SAM" id="Phobius"/>
    </source>
</evidence>
<gene>
    <name evidence="2" type="ORF">G7077_01195</name>
</gene>
<dbReference type="AlphaFoldDB" id="A0A6G7YLW4"/>
<name>A0A6G7YLW4_9SPHN</name>
<dbReference type="KEGG" id="spii:G7077_01195"/>
<feature type="transmembrane region" description="Helical" evidence="1">
    <location>
        <begin position="128"/>
        <end position="148"/>
    </location>
</feature>
<proteinExistence type="predicted"/>
<dbReference type="RefSeq" id="WP_166410129.1">
    <property type="nucleotide sequence ID" value="NZ_CP049869.1"/>
</dbReference>
<keyword evidence="1" id="KW-0472">Membrane</keyword>
<evidence type="ECO:0008006" key="4">
    <source>
        <dbReference type="Google" id="ProtNLM"/>
    </source>
</evidence>
<reference evidence="2 3" key="1">
    <citation type="submission" date="2020-03" db="EMBL/GenBank/DDBJ databases">
        <title>Sphingomonas sp. nov., isolated from fish.</title>
        <authorList>
            <person name="Hyun D.-W."/>
            <person name="Bae J.-W."/>
        </authorList>
    </citation>
    <scope>NUCLEOTIDE SEQUENCE [LARGE SCALE GENOMIC DNA]</scope>
    <source>
        <strain evidence="2 3">HDW15B</strain>
    </source>
</reference>
<dbReference type="EMBL" id="CP049869">
    <property type="protein sequence ID" value="QIK77733.1"/>
    <property type="molecule type" value="Genomic_DNA"/>
</dbReference>
<feature type="transmembrane region" description="Helical" evidence="1">
    <location>
        <begin position="54"/>
        <end position="80"/>
    </location>
</feature>
<sequence>MVRASLSKAWDDTRATLSRDSRLLVSVALALLVLPGIVSDLVRAATGGQMAPQSSGAAIVVLVALLLTVAGQLALMSLVLHRGSSVGSAIGLGFRRLPSLLAAWLLWAWPFLLIGSFLLRAGNDPTKIPPTVALLSLIAFPLFIFLGVRMAMVQPAAAGEGGGPIHLVKRSWSMTRGNWFRLFAFALLYGLSLLVVVAAATAVSSVIAQLALGGVKGFSVGVLLVSTLSQSASAAVTLIFVVMLARLYAQLSGEAGGEVSVPHTR</sequence>
<keyword evidence="1" id="KW-0812">Transmembrane</keyword>
<feature type="transmembrane region" description="Helical" evidence="1">
    <location>
        <begin position="218"/>
        <end position="245"/>
    </location>
</feature>
<evidence type="ECO:0000313" key="2">
    <source>
        <dbReference type="EMBL" id="QIK77733.1"/>
    </source>
</evidence>